<comment type="caution">
    <text evidence="2">The sequence shown here is derived from an EMBL/GenBank/DDBJ whole genome shotgun (WGS) entry which is preliminary data.</text>
</comment>
<keyword evidence="3" id="KW-1185">Reference proteome</keyword>
<evidence type="ECO:0000313" key="3">
    <source>
        <dbReference type="Proteomes" id="UP001259832"/>
    </source>
</evidence>
<accession>A0AAD9G0E5</accession>
<dbReference type="AlphaFoldDB" id="A0AAD9G0E5"/>
<name>A0AAD9G0E5_9STRA</name>
<dbReference type="EMBL" id="JASMQC010000047">
    <property type="protein sequence ID" value="KAK1929535.1"/>
    <property type="molecule type" value="Genomic_DNA"/>
</dbReference>
<evidence type="ECO:0000256" key="1">
    <source>
        <dbReference type="SAM" id="MobiDB-lite"/>
    </source>
</evidence>
<evidence type="ECO:0000313" key="2">
    <source>
        <dbReference type="EMBL" id="KAK1929535.1"/>
    </source>
</evidence>
<organism evidence="2 3">
    <name type="scientific">Phytophthora citrophthora</name>
    <dbReference type="NCBI Taxonomy" id="4793"/>
    <lineage>
        <taxon>Eukaryota</taxon>
        <taxon>Sar</taxon>
        <taxon>Stramenopiles</taxon>
        <taxon>Oomycota</taxon>
        <taxon>Peronosporomycetes</taxon>
        <taxon>Peronosporales</taxon>
        <taxon>Peronosporaceae</taxon>
        <taxon>Phytophthora</taxon>
    </lineage>
</organism>
<sequence>MQKKCQVNMGKPGEEKEQKTKDDETLGLDLVLFFDTLHQTEPTPAYTNAFAKIAKMDTSLKSQEPGIDIEIPVKVIFKQSDDGLKELDRLLNVSRAEKMILERWSAIETELVKSKAFRCTFVLYPMVVIFDIGYSAKLVKSISALLTENVWFSKVELLLDAAITKLTRNCSPNFVSLVFGSPNMCNHLIVFSPVEILTI</sequence>
<protein>
    <submittedName>
        <fullName evidence="2">Uncharacterized protein</fullName>
    </submittedName>
</protein>
<feature type="compositionally biased region" description="Basic and acidic residues" evidence="1">
    <location>
        <begin position="12"/>
        <end position="22"/>
    </location>
</feature>
<feature type="region of interest" description="Disordered" evidence="1">
    <location>
        <begin position="1"/>
        <end position="22"/>
    </location>
</feature>
<proteinExistence type="predicted"/>
<gene>
    <name evidence="2" type="ORF">P3T76_014933</name>
</gene>
<dbReference type="Proteomes" id="UP001259832">
    <property type="component" value="Unassembled WGS sequence"/>
</dbReference>
<reference evidence="2" key="1">
    <citation type="submission" date="2023-08" db="EMBL/GenBank/DDBJ databases">
        <title>Reference Genome Resource for the Citrus Pathogen Phytophthora citrophthora.</title>
        <authorList>
            <person name="Moller H."/>
            <person name="Coetzee B."/>
            <person name="Rose L.J."/>
            <person name="Van Niekerk J.M."/>
        </authorList>
    </citation>
    <scope>NUCLEOTIDE SEQUENCE</scope>
    <source>
        <strain evidence="2">STE-U-9442</strain>
    </source>
</reference>